<proteinExistence type="inferred from homology"/>
<dbReference type="Gene3D" id="3.30.930.10">
    <property type="entry name" value="Bira Bifunctional Protein, Domain 2"/>
    <property type="match status" value="1"/>
</dbReference>
<dbReference type="InterPro" id="IPR041715">
    <property type="entry name" value="HisRS-like_core"/>
</dbReference>
<evidence type="ECO:0000256" key="3">
    <source>
        <dbReference type="ARBA" id="ARBA00022741"/>
    </source>
</evidence>
<comment type="catalytic activity">
    <reaction evidence="5">
        <text>tRNA(His) + L-histidine + ATP = L-histidyl-tRNA(His) + AMP + diphosphate + H(+)</text>
        <dbReference type="Rhea" id="RHEA:17313"/>
        <dbReference type="Rhea" id="RHEA-COMP:9665"/>
        <dbReference type="Rhea" id="RHEA-COMP:9689"/>
        <dbReference type="ChEBI" id="CHEBI:15378"/>
        <dbReference type="ChEBI" id="CHEBI:30616"/>
        <dbReference type="ChEBI" id="CHEBI:33019"/>
        <dbReference type="ChEBI" id="CHEBI:57595"/>
        <dbReference type="ChEBI" id="CHEBI:78442"/>
        <dbReference type="ChEBI" id="CHEBI:78527"/>
        <dbReference type="ChEBI" id="CHEBI:456215"/>
        <dbReference type="EC" id="6.1.1.21"/>
    </reaction>
</comment>
<dbReference type="InterPro" id="IPR006195">
    <property type="entry name" value="aa-tRNA-synth_II"/>
</dbReference>
<evidence type="ECO:0000313" key="7">
    <source>
        <dbReference type="EMBL" id="VAW12028.1"/>
    </source>
</evidence>
<evidence type="ECO:0000256" key="5">
    <source>
        <dbReference type="ARBA" id="ARBA00047639"/>
    </source>
</evidence>
<dbReference type="SUPFAM" id="SSF55681">
    <property type="entry name" value="Class II aaRS and biotin synthetases"/>
    <property type="match status" value="1"/>
</dbReference>
<evidence type="ECO:0000256" key="2">
    <source>
        <dbReference type="ARBA" id="ARBA00012815"/>
    </source>
</evidence>
<evidence type="ECO:0000259" key="6">
    <source>
        <dbReference type="PROSITE" id="PS50862"/>
    </source>
</evidence>
<dbReference type="PIRSF" id="PIRSF001549">
    <property type="entry name" value="His-tRNA_synth"/>
    <property type="match status" value="1"/>
</dbReference>
<dbReference type="PANTHER" id="PTHR43707:SF1">
    <property type="entry name" value="HISTIDINE--TRNA LIGASE, MITOCHONDRIAL-RELATED"/>
    <property type="match status" value="1"/>
</dbReference>
<dbReference type="PROSITE" id="PS50862">
    <property type="entry name" value="AA_TRNA_LIGASE_II"/>
    <property type="match status" value="1"/>
</dbReference>
<dbReference type="SUPFAM" id="SSF52954">
    <property type="entry name" value="Class II aaRS ABD-related"/>
    <property type="match status" value="1"/>
</dbReference>
<sequence length="431" mass="48556">MTKKISVPRGTSDVLPANAPAWQKLDLQSRQLFRTYNYKEIRTPIFEETALFKRSLGSTSDVVNKQLLELVSSKEEGYSLRPEGTASVVRSYLENSIDRTETLTKFFYIGPMFRGERPQKGRLRQFHQIGAEVLGSASKSPYVDADVIVLALDLLKAIGLKEYQLKINTLGKQEDKENFSRWLRDQLKENKSSLCDDCQDRFERNIFRVLDCKRSECQSYVSKLDLSGAHLSVESQEYFTQVKNLLDQLEIKYVIDPKLVRGLDYYTHTVFEITASGLGSQDAIGAGGRYNTLVEQLGGSSKESIGAIGFSLGIERILLALGEQEEGAKSSLDIFVVPMTESLQGEGFLLMHQIRSLNLSCDMSYQIGSMKSLMRQANKSGSQYVIVLGEEEIANKEFVLKNMESGEQEKILLKDINTLKEIIKPQTFNGM</sequence>
<dbReference type="Pfam" id="PF03129">
    <property type="entry name" value="HGTP_anticodon"/>
    <property type="match status" value="1"/>
</dbReference>
<dbReference type="GO" id="GO:0005524">
    <property type="term" value="F:ATP binding"/>
    <property type="evidence" value="ECO:0007669"/>
    <property type="project" value="InterPro"/>
</dbReference>
<comment type="similarity">
    <text evidence="1">Belongs to the class-II aminoacyl-tRNA synthetase family.</text>
</comment>
<keyword evidence="3" id="KW-0547">Nucleotide-binding</keyword>
<dbReference type="InterPro" id="IPR045864">
    <property type="entry name" value="aa-tRNA-synth_II/BPL/LPL"/>
</dbReference>
<dbReference type="InterPro" id="IPR015807">
    <property type="entry name" value="His-tRNA-ligase"/>
</dbReference>
<dbReference type="InterPro" id="IPR004516">
    <property type="entry name" value="HisRS/HisZ"/>
</dbReference>
<protein>
    <recommendedName>
        <fullName evidence="2">histidine--tRNA ligase</fullName>
        <ecNumber evidence="2">6.1.1.21</ecNumber>
    </recommendedName>
    <alternativeName>
        <fullName evidence="4">Histidyl-tRNA synthetase</fullName>
    </alternativeName>
</protein>
<accession>A0A3B0T265</accession>
<dbReference type="NCBIfam" id="TIGR00442">
    <property type="entry name" value="hisS"/>
    <property type="match status" value="1"/>
</dbReference>
<keyword evidence="7" id="KW-0030">Aminoacyl-tRNA synthetase</keyword>
<feature type="domain" description="Aminoacyl-transfer RNA synthetases class-II family profile" evidence="6">
    <location>
        <begin position="1"/>
        <end position="338"/>
    </location>
</feature>
<keyword evidence="7" id="KW-0436">Ligase</keyword>
<dbReference type="GO" id="GO:0004821">
    <property type="term" value="F:histidine-tRNA ligase activity"/>
    <property type="evidence" value="ECO:0007669"/>
    <property type="project" value="UniProtKB-EC"/>
</dbReference>
<dbReference type="CDD" id="cd00773">
    <property type="entry name" value="HisRS-like_core"/>
    <property type="match status" value="1"/>
</dbReference>
<reference evidence="7" key="1">
    <citation type="submission" date="2018-06" db="EMBL/GenBank/DDBJ databases">
        <authorList>
            <person name="Zhirakovskaya E."/>
        </authorList>
    </citation>
    <scope>NUCLEOTIDE SEQUENCE</scope>
</reference>
<dbReference type="InterPro" id="IPR036621">
    <property type="entry name" value="Anticodon-bd_dom_sf"/>
</dbReference>
<organism evidence="7">
    <name type="scientific">hydrothermal vent metagenome</name>
    <dbReference type="NCBI Taxonomy" id="652676"/>
    <lineage>
        <taxon>unclassified sequences</taxon>
        <taxon>metagenomes</taxon>
        <taxon>ecological metagenomes</taxon>
    </lineage>
</organism>
<dbReference type="Pfam" id="PF13393">
    <property type="entry name" value="tRNA-synt_His"/>
    <property type="match status" value="1"/>
</dbReference>
<name>A0A3B0T265_9ZZZZ</name>
<evidence type="ECO:0000256" key="1">
    <source>
        <dbReference type="ARBA" id="ARBA00008226"/>
    </source>
</evidence>
<dbReference type="HAMAP" id="MF_00127">
    <property type="entry name" value="His_tRNA_synth"/>
    <property type="match status" value="1"/>
</dbReference>
<dbReference type="Gene3D" id="3.40.50.800">
    <property type="entry name" value="Anticodon-binding domain"/>
    <property type="match status" value="1"/>
</dbReference>
<dbReference type="EMBL" id="UOEN01000066">
    <property type="protein sequence ID" value="VAW12028.1"/>
    <property type="molecule type" value="Genomic_DNA"/>
</dbReference>
<dbReference type="EC" id="6.1.1.21" evidence="2"/>
<dbReference type="AlphaFoldDB" id="A0A3B0T265"/>
<dbReference type="GO" id="GO:0006427">
    <property type="term" value="P:histidyl-tRNA aminoacylation"/>
    <property type="evidence" value="ECO:0007669"/>
    <property type="project" value="InterPro"/>
</dbReference>
<dbReference type="GO" id="GO:0005737">
    <property type="term" value="C:cytoplasm"/>
    <property type="evidence" value="ECO:0007669"/>
    <property type="project" value="InterPro"/>
</dbReference>
<dbReference type="InterPro" id="IPR004154">
    <property type="entry name" value="Anticodon-bd"/>
</dbReference>
<dbReference type="PANTHER" id="PTHR43707">
    <property type="entry name" value="HISTIDYL-TRNA SYNTHETASE"/>
    <property type="match status" value="1"/>
</dbReference>
<gene>
    <name evidence="7" type="ORF">MNBD_BACTEROID05-867</name>
</gene>
<evidence type="ECO:0000256" key="4">
    <source>
        <dbReference type="ARBA" id="ARBA00030619"/>
    </source>
</evidence>